<dbReference type="PANTHER" id="PTHR20974">
    <property type="entry name" value="UPF0585 PROTEIN CG18661"/>
    <property type="match status" value="1"/>
</dbReference>
<gene>
    <name evidence="1" type="ORF">PMG25_11795</name>
</gene>
<dbReference type="CDD" id="cd02440">
    <property type="entry name" value="AdoMet_MTases"/>
    <property type="match status" value="1"/>
</dbReference>
<comment type="caution">
    <text evidence="1">The sequence shown here is derived from an EMBL/GenBank/DDBJ whole genome shotgun (WGS) entry which is preliminary data.</text>
</comment>
<name>A0ABT7B6K7_9CYAN</name>
<dbReference type="Proteomes" id="UP001235849">
    <property type="component" value="Unassembled WGS sequence"/>
</dbReference>
<proteinExistence type="predicted"/>
<protein>
    <submittedName>
        <fullName evidence="1">DUF938 domain-containing protein</fullName>
    </submittedName>
</protein>
<accession>A0ABT7B6K7</accession>
<reference evidence="1 2" key="1">
    <citation type="submission" date="2023-01" db="EMBL/GenBank/DDBJ databases">
        <title>Novel diversity within Roseofilum (Cyanobacteria; Desertifilaceae) from marine benthic mats with descriptions of four novel species.</title>
        <authorList>
            <person name="Wang Y."/>
            <person name="Berthold D.E."/>
            <person name="Hu J."/>
            <person name="Lefler F.W."/>
            <person name="Laughinghouse H.D. IV."/>
        </authorList>
    </citation>
    <scope>NUCLEOTIDE SEQUENCE [LARGE SCALE GENOMIC DNA]</scope>
    <source>
        <strain evidence="1 2">BLCC-M114</strain>
    </source>
</reference>
<dbReference type="Pfam" id="PF06080">
    <property type="entry name" value="DUF938"/>
    <property type="match status" value="1"/>
</dbReference>
<evidence type="ECO:0000313" key="2">
    <source>
        <dbReference type="Proteomes" id="UP001235849"/>
    </source>
</evidence>
<sequence>MTADLRQSAPATQRNREPILKVLERVLPSKGTVLEVASGTGEHAVFFAPRLQPRAWLPSDFNPQLIESIKAWQAYYPNNFLYPPIRLDAQNPPWDLGEYQSEITAIVCINMIHISPWEVCLGLLKGAQDLLPSQGILYLYGPYKHKGEHTAPSNATFDRSLRSSNPLWGVRNLEDVIEVAQAHHLRHLETIEMPANNLSVVFERV</sequence>
<evidence type="ECO:0000313" key="1">
    <source>
        <dbReference type="EMBL" id="MDJ1174776.1"/>
    </source>
</evidence>
<dbReference type="Gene3D" id="3.40.50.150">
    <property type="entry name" value="Vaccinia Virus protein VP39"/>
    <property type="match status" value="1"/>
</dbReference>
<dbReference type="RefSeq" id="WP_283767096.1">
    <property type="nucleotide sequence ID" value="NZ_JAQOSO010000066.1"/>
</dbReference>
<dbReference type="EMBL" id="JAQOSO010000066">
    <property type="protein sequence ID" value="MDJ1174776.1"/>
    <property type="molecule type" value="Genomic_DNA"/>
</dbReference>
<dbReference type="PANTHER" id="PTHR20974:SF0">
    <property type="entry name" value="UPF0585 PROTEIN CG18661"/>
    <property type="match status" value="1"/>
</dbReference>
<keyword evidence="2" id="KW-1185">Reference proteome</keyword>
<organism evidence="1 2">
    <name type="scientific">Roseofilum capinflatum BLCC-M114</name>
    <dbReference type="NCBI Taxonomy" id="3022440"/>
    <lineage>
        <taxon>Bacteria</taxon>
        <taxon>Bacillati</taxon>
        <taxon>Cyanobacteriota</taxon>
        <taxon>Cyanophyceae</taxon>
        <taxon>Desertifilales</taxon>
        <taxon>Desertifilaceae</taxon>
        <taxon>Roseofilum</taxon>
        <taxon>Roseofilum capinflatum</taxon>
    </lineage>
</organism>
<dbReference type="SUPFAM" id="SSF53335">
    <property type="entry name" value="S-adenosyl-L-methionine-dependent methyltransferases"/>
    <property type="match status" value="1"/>
</dbReference>
<dbReference type="InterPro" id="IPR010342">
    <property type="entry name" value="DUF938"/>
</dbReference>
<dbReference type="InterPro" id="IPR029063">
    <property type="entry name" value="SAM-dependent_MTases_sf"/>
</dbReference>